<proteinExistence type="predicted"/>
<dbReference type="PANTHER" id="PTHR34129:SF1">
    <property type="entry name" value="DUF952 DOMAIN-CONTAINING PROTEIN"/>
    <property type="match status" value="1"/>
</dbReference>
<reference evidence="1 2" key="1">
    <citation type="submission" date="2015-11" db="EMBL/GenBank/DDBJ databases">
        <title>Genome sequences of Lysobacter enzymogenes strain C3 and Lysobacter antibioticus ATCC 29479.</title>
        <authorList>
            <person name="Kobayashi D.Y."/>
        </authorList>
    </citation>
    <scope>NUCLEOTIDE SEQUENCE [LARGE SCALE GENOMIC DNA]</scope>
    <source>
        <strain evidence="1 2">C3</strain>
    </source>
</reference>
<dbReference type="Pfam" id="PF06108">
    <property type="entry name" value="DUF952"/>
    <property type="match status" value="1"/>
</dbReference>
<evidence type="ECO:0000313" key="2">
    <source>
        <dbReference type="Proteomes" id="UP000061569"/>
    </source>
</evidence>
<name>A0A0S2DQM0_LYSEN</name>
<dbReference type="InterPro" id="IPR009297">
    <property type="entry name" value="DUF952"/>
</dbReference>
<evidence type="ECO:0008006" key="3">
    <source>
        <dbReference type="Google" id="ProtNLM"/>
    </source>
</evidence>
<sequence>MIAIALIASMLAGGDGQDTPADAGAARPTIAYKILTRPERHTLDTSGRFEGSAKDLEDGFVHLSTESQLTRTADLHFAGNDDLFVAAVDLRAAGEQLKWELSPRSGLLFPHLYAVLDKALVTGIAPLRRDDGGRVVLPAQLKAPAAAASPSDDRDPG</sequence>
<dbReference type="Proteomes" id="UP000061569">
    <property type="component" value="Chromosome"/>
</dbReference>
<dbReference type="Gene3D" id="3.20.170.20">
    <property type="entry name" value="Protein of unknown function DUF952"/>
    <property type="match status" value="1"/>
</dbReference>
<protein>
    <recommendedName>
        <fullName evidence="3">DUF952 domain-containing protein</fullName>
    </recommendedName>
</protein>
<evidence type="ECO:0000313" key="1">
    <source>
        <dbReference type="EMBL" id="ALN60812.1"/>
    </source>
</evidence>
<dbReference type="PANTHER" id="PTHR34129">
    <property type="entry name" value="BLR1139 PROTEIN"/>
    <property type="match status" value="1"/>
</dbReference>
<gene>
    <name evidence="1" type="ORF">GLE_5471</name>
</gene>
<dbReference type="PATRIC" id="fig|69.6.peg.5386"/>
<accession>A0A0S2DQM0</accession>
<dbReference type="AlphaFoldDB" id="A0A0S2DQM0"/>
<dbReference type="KEGG" id="lez:GLE_5471"/>
<dbReference type="EMBL" id="CP013140">
    <property type="protein sequence ID" value="ALN60812.1"/>
    <property type="molecule type" value="Genomic_DNA"/>
</dbReference>
<organism evidence="1 2">
    <name type="scientific">Lysobacter enzymogenes</name>
    <dbReference type="NCBI Taxonomy" id="69"/>
    <lineage>
        <taxon>Bacteria</taxon>
        <taxon>Pseudomonadati</taxon>
        <taxon>Pseudomonadota</taxon>
        <taxon>Gammaproteobacteria</taxon>
        <taxon>Lysobacterales</taxon>
        <taxon>Lysobacteraceae</taxon>
        <taxon>Lysobacter</taxon>
    </lineage>
</organism>
<dbReference type="STRING" id="69.GLE_5471"/>
<dbReference type="SUPFAM" id="SSF56399">
    <property type="entry name" value="ADP-ribosylation"/>
    <property type="match status" value="1"/>
</dbReference>